<sequence length="111" mass="11734">GTDAVVYAIEELTTLTENIAIAQAEAAITNAEMIAEAMTTSRRLDPIPREEGDGEGNGRDGRRRQQAELSFAPSNDKQLSEMAISLRSIDERLAGNGGGAVFQGEASLGIV</sequence>
<name>X0VA10_9ZZZZ</name>
<comment type="caution">
    <text evidence="2">The sequence shown here is derived from an EMBL/GenBank/DDBJ whole genome shotgun (WGS) entry which is preliminary data.</text>
</comment>
<organism evidence="2">
    <name type="scientific">marine sediment metagenome</name>
    <dbReference type="NCBI Taxonomy" id="412755"/>
    <lineage>
        <taxon>unclassified sequences</taxon>
        <taxon>metagenomes</taxon>
        <taxon>ecological metagenomes</taxon>
    </lineage>
</organism>
<evidence type="ECO:0000313" key="2">
    <source>
        <dbReference type="EMBL" id="GAG09343.1"/>
    </source>
</evidence>
<dbReference type="EMBL" id="BARS01029855">
    <property type="protein sequence ID" value="GAG09343.1"/>
    <property type="molecule type" value="Genomic_DNA"/>
</dbReference>
<dbReference type="AlphaFoldDB" id="X0VA10"/>
<proteinExistence type="predicted"/>
<feature type="non-terminal residue" evidence="2">
    <location>
        <position position="1"/>
    </location>
</feature>
<accession>X0VA10</accession>
<evidence type="ECO:0000256" key="1">
    <source>
        <dbReference type="SAM" id="MobiDB-lite"/>
    </source>
</evidence>
<reference evidence="2" key="1">
    <citation type="journal article" date="2014" name="Front. Microbiol.">
        <title>High frequency of phylogenetically diverse reductive dehalogenase-homologous genes in deep subseafloor sedimentary metagenomes.</title>
        <authorList>
            <person name="Kawai M."/>
            <person name="Futagami T."/>
            <person name="Toyoda A."/>
            <person name="Takaki Y."/>
            <person name="Nishi S."/>
            <person name="Hori S."/>
            <person name="Arai W."/>
            <person name="Tsubouchi T."/>
            <person name="Morono Y."/>
            <person name="Uchiyama I."/>
            <person name="Ito T."/>
            <person name="Fujiyama A."/>
            <person name="Inagaki F."/>
            <person name="Takami H."/>
        </authorList>
    </citation>
    <scope>NUCLEOTIDE SEQUENCE</scope>
    <source>
        <strain evidence="2">Expedition CK06-06</strain>
    </source>
</reference>
<feature type="compositionally biased region" description="Basic and acidic residues" evidence="1">
    <location>
        <begin position="42"/>
        <end position="66"/>
    </location>
</feature>
<protein>
    <submittedName>
        <fullName evidence="2">Uncharacterized protein</fullName>
    </submittedName>
</protein>
<feature type="region of interest" description="Disordered" evidence="1">
    <location>
        <begin position="39"/>
        <end position="76"/>
    </location>
</feature>
<gene>
    <name evidence="2" type="ORF">S01H1_46615</name>
</gene>